<evidence type="ECO:0000256" key="2">
    <source>
        <dbReference type="ARBA" id="ARBA00023157"/>
    </source>
</evidence>
<dbReference type="InterPro" id="IPR013783">
    <property type="entry name" value="Ig-like_fold"/>
</dbReference>
<dbReference type="InterPro" id="IPR013098">
    <property type="entry name" value="Ig_I-set"/>
</dbReference>
<dbReference type="SUPFAM" id="SSF48726">
    <property type="entry name" value="Immunoglobulin"/>
    <property type="match status" value="3"/>
</dbReference>
<dbReference type="InterPro" id="IPR003598">
    <property type="entry name" value="Ig_sub2"/>
</dbReference>
<protein>
    <submittedName>
        <fullName evidence="8">Uncharacterized protein</fullName>
    </submittedName>
</protein>
<dbReference type="FunFam" id="2.60.40.10:FF:000032">
    <property type="entry name" value="palladin isoform X1"/>
    <property type="match status" value="1"/>
</dbReference>
<evidence type="ECO:0000256" key="4">
    <source>
        <dbReference type="SAM" id="Phobius"/>
    </source>
</evidence>
<comment type="caution">
    <text evidence="8">The sequence shown here is derived from an EMBL/GenBank/DDBJ whole genome shotgun (WGS) entry which is preliminary data.</text>
</comment>
<dbReference type="PROSITE" id="PS50853">
    <property type="entry name" value="FN3"/>
    <property type="match status" value="1"/>
</dbReference>
<feature type="domain" description="Fibronectin type-III" evidence="7">
    <location>
        <begin position="334"/>
        <end position="432"/>
    </location>
</feature>
<sequence>METGRILLLTMTMMVVVESREAPSTKETLKTVYVTKGDTAIFQCGLKASPTQKISWIKNGTNVETLSGRYSINTEFSPKLRIFKAQLSDDGNYSCVVEDELGHYRNTFSLQVSIAPDAKIISPKNGSIHEKSNVSVVCRATAKPPARFEWILGQHHIMTASDTTSLQKERMTARVRQVAPHTYESTFEISLVEYRDFGWLSCAAFNQLSMARDGMLLNITYPPKIVSAHNTSSPVYWWPAHRVNLTCIVDGNSAPVITWSTHPHDEGDDNMRVNCSNIEVDQRENEVTSTCWIELHPDRIENKTYDNETNFSCHAENQFGQLAVHDFIVRRAYVPPHVQFHLTNLHNNIAELSAYISSDKFTLPAIHVLVTVKWMDTGLEYERLTDVGFSGQAAVKLPGIVENSTYVVSMSARNQAGYGPLTSLVIFTDRQVTSTTVQPSKLVSVTSHDQPTQAMNMTHETDATRGNTMILYKLKESGTPIDIETNISSFRTTDNRSTSNKIESFMFYLSFFFYIFCYELIFNA</sequence>
<evidence type="ECO:0000313" key="9">
    <source>
        <dbReference type="Proteomes" id="UP001497497"/>
    </source>
</evidence>
<feature type="transmembrane region" description="Helical" evidence="4">
    <location>
        <begin position="505"/>
        <end position="522"/>
    </location>
</feature>
<evidence type="ECO:0000313" key="8">
    <source>
        <dbReference type="EMBL" id="CAL1547187.1"/>
    </source>
</evidence>
<keyword evidence="3" id="KW-0393">Immunoglobulin domain</keyword>
<feature type="domain" description="Ig-like" evidence="6">
    <location>
        <begin position="223"/>
        <end position="317"/>
    </location>
</feature>
<proteinExistence type="predicted"/>
<evidence type="ECO:0000259" key="6">
    <source>
        <dbReference type="PROSITE" id="PS50835"/>
    </source>
</evidence>
<dbReference type="Gene3D" id="2.60.40.10">
    <property type="entry name" value="Immunoglobulins"/>
    <property type="match status" value="3"/>
</dbReference>
<dbReference type="GO" id="GO:0030424">
    <property type="term" value="C:axon"/>
    <property type="evidence" value="ECO:0007669"/>
    <property type="project" value="TreeGrafter"/>
</dbReference>
<keyword evidence="1 5" id="KW-0732">Signal</keyword>
<dbReference type="SMART" id="SM00409">
    <property type="entry name" value="IG"/>
    <property type="match status" value="3"/>
</dbReference>
<dbReference type="GO" id="GO:0050808">
    <property type="term" value="P:synapse organization"/>
    <property type="evidence" value="ECO:0007669"/>
    <property type="project" value="TreeGrafter"/>
</dbReference>
<feature type="signal peptide" evidence="5">
    <location>
        <begin position="1"/>
        <end position="19"/>
    </location>
</feature>
<dbReference type="AlphaFoldDB" id="A0AAV2IL87"/>
<evidence type="ECO:0000256" key="3">
    <source>
        <dbReference type="ARBA" id="ARBA00023319"/>
    </source>
</evidence>
<dbReference type="InterPro" id="IPR007110">
    <property type="entry name" value="Ig-like_dom"/>
</dbReference>
<dbReference type="SMART" id="SM00408">
    <property type="entry name" value="IGc2"/>
    <property type="match status" value="3"/>
</dbReference>
<dbReference type="EMBL" id="CAXITT010000914">
    <property type="protein sequence ID" value="CAL1547187.1"/>
    <property type="molecule type" value="Genomic_DNA"/>
</dbReference>
<dbReference type="InterPro" id="IPR050958">
    <property type="entry name" value="Cell_Adh-Cytoskel_Orgn"/>
</dbReference>
<evidence type="ECO:0000259" key="7">
    <source>
        <dbReference type="PROSITE" id="PS50853"/>
    </source>
</evidence>
<dbReference type="Pfam" id="PF07679">
    <property type="entry name" value="I-set"/>
    <property type="match status" value="1"/>
</dbReference>
<dbReference type="GO" id="GO:0007156">
    <property type="term" value="P:homophilic cell adhesion via plasma membrane adhesion molecules"/>
    <property type="evidence" value="ECO:0007669"/>
    <property type="project" value="TreeGrafter"/>
</dbReference>
<feature type="domain" description="Ig-like" evidence="6">
    <location>
        <begin position="116"/>
        <end position="218"/>
    </location>
</feature>
<dbReference type="GO" id="GO:0005886">
    <property type="term" value="C:plasma membrane"/>
    <property type="evidence" value="ECO:0007669"/>
    <property type="project" value="TreeGrafter"/>
</dbReference>
<keyword evidence="4" id="KW-0812">Transmembrane</keyword>
<dbReference type="GO" id="GO:0008046">
    <property type="term" value="F:axon guidance receptor activity"/>
    <property type="evidence" value="ECO:0007669"/>
    <property type="project" value="TreeGrafter"/>
</dbReference>
<dbReference type="InterPro" id="IPR003599">
    <property type="entry name" value="Ig_sub"/>
</dbReference>
<dbReference type="Proteomes" id="UP001497497">
    <property type="component" value="Unassembled WGS sequence"/>
</dbReference>
<keyword evidence="4" id="KW-1133">Transmembrane helix</keyword>
<keyword evidence="4" id="KW-0472">Membrane</keyword>
<keyword evidence="2" id="KW-1015">Disulfide bond</keyword>
<gene>
    <name evidence="8" type="ORF">GSLYS_00020512001</name>
</gene>
<dbReference type="InterPro" id="IPR003961">
    <property type="entry name" value="FN3_dom"/>
</dbReference>
<name>A0AAV2IL87_LYMST</name>
<dbReference type="CDD" id="cd00096">
    <property type="entry name" value="Ig"/>
    <property type="match status" value="1"/>
</dbReference>
<dbReference type="InterPro" id="IPR036179">
    <property type="entry name" value="Ig-like_dom_sf"/>
</dbReference>
<organism evidence="8 9">
    <name type="scientific">Lymnaea stagnalis</name>
    <name type="common">Great pond snail</name>
    <name type="synonym">Helix stagnalis</name>
    <dbReference type="NCBI Taxonomy" id="6523"/>
    <lineage>
        <taxon>Eukaryota</taxon>
        <taxon>Metazoa</taxon>
        <taxon>Spiralia</taxon>
        <taxon>Lophotrochozoa</taxon>
        <taxon>Mollusca</taxon>
        <taxon>Gastropoda</taxon>
        <taxon>Heterobranchia</taxon>
        <taxon>Euthyneura</taxon>
        <taxon>Panpulmonata</taxon>
        <taxon>Hygrophila</taxon>
        <taxon>Lymnaeoidea</taxon>
        <taxon>Lymnaeidae</taxon>
        <taxon>Lymnaea</taxon>
    </lineage>
</organism>
<feature type="chain" id="PRO_5043785665" evidence="5">
    <location>
        <begin position="20"/>
        <end position="524"/>
    </location>
</feature>
<dbReference type="PROSITE" id="PS50835">
    <property type="entry name" value="IG_LIKE"/>
    <property type="match status" value="3"/>
</dbReference>
<accession>A0AAV2IL87</accession>
<dbReference type="GO" id="GO:0043025">
    <property type="term" value="C:neuronal cell body"/>
    <property type="evidence" value="ECO:0007669"/>
    <property type="project" value="TreeGrafter"/>
</dbReference>
<dbReference type="PANTHER" id="PTHR45080">
    <property type="entry name" value="CONTACTIN 5"/>
    <property type="match status" value="1"/>
</dbReference>
<keyword evidence="9" id="KW-1185">Reference proteome</keyword>
<reference evidence="8 9" key="1">
    <citation type="submission" date="2024-04" db="EMBL/GenBank/DDBJ databases">
        <authorList>
            <consortium name="Genoscope - CEA"/>
            <person name="William W."/>
        </authorList>
    </citation>
    <scope>NUCLEOTIDE SEQUENCE [LARGE SCALE GENOMIC DNA]</scope>
</reference>
<dbReference type="PANTHER" id="PTHR45080:SF8">
    <property type="entry name" value="IG-LIKE DOMAIN-CONTAINING PROTEIN"/>
    <property type="match status" value="1"/>
</dbReference>
<evidence type="ECO:0000256" key="1">
    <source>
        <dbReference type="ARBA" id="ARBA00022729"/>
    </source>
</evidence>
<evidence type="ECO:0000256" key="5">
    <source>
        <dbReference type="SAM" id="SignalP"/>
    </source>
</evidence>
<feature type="domain" description="Ig-like" evidence="6">
    <location>
        <begin position="23"/>
        <end position="113"/>
    </location>
</feature>